<feature type="signal peptide" evidence="2">
    <location>
        <begin position="1"/>
        <end position="17"/>
    </location>
</feature>
<evidence type="ECO:0000256" key="1">
    <source>
        <dbReference type="SAM" id="MobiDB-lite"/>
    </source>
</evidence>
<evidence type="ECO:0000313" key="4">
    <source>
        <dbReference type="Proteomes" id="UP001172155"/>
    </source>
</evidence>
<proteinExistence type="predicted"/>
<organism evidence="3 4">
    <name type="scientific">Schizothecium vesticola</name>
    <dbReference type="NCBI Taxonomy" id="314040"/>
    <lineage>
        <taxon>Eukaryota</taxon>
        <taxon>Fungi</taxon>
        <taxon>Dikarya</taxon>
        <taxon>Ascomycota</taxon>
        <taxon>Pezizomycotina</taxon>
        <taxon>Sordariomycetes</taxon>
        <taxon>Sordariomycetidae</taxon>
        <taxon>Sordariales</taxon>
        <taxon>Schizotheciaceae</taxon>
        <taxon>Schizothecium</taxon>
    </lineage>
</organism>
<keyword evidence="2" id="KW-0732">Signal</keyword>
<accession>A0AA40KA74</accession>
<feature type="chain" id="PRO_5041448615" evidence="2">
    <location>
        <begin position="18"/>
        <end position="223"/>
    </location>
</feature>
<feature type="compositionally biased region" description="Low complexity" evidence="1">
    <location>
        <begin position="196"/>
        <end position="208"/>
    </location>
</feature>
<comment type="caution">
    <text evidence="3">The sequence shown here is derived from an EMBL/GenBank/DDBJ whole genome shotgun (WGS) entry which is preliminary data.</text>
</comment>
<dbReference type="EMBL" id="JAUKUD010000002">
    <property type="protein sequence ID" value="KAK0751112.1"/>
    <property type="molecule type" value="Genomic_DNA"/>
</dbReference>
<reference evidence="3" key="1">
    <citation type="submission" date="2023-06" db="EMBL/GenBank/DDBJ databases">
        <title>Genome-scale phylogeny and comparative genomics of the fungal order Sordariales.</title>
        <authorList>
            <consortium name="Lawrence Berkeley National Laboratory"/>
            <person name="Hensen N."/>
            <person name="Bonometti L."/>
            <person name="Westerberg I."/>
            <person name="Brannstrom I.O."/>
            <person name="Guillou S."/>
            <person name="Cros-Aarteil S."/>
            <person name="Calhoun S."/>
            <person name="Haridas S."/>
            <person name="Kuo A."/>
            <person name="Mondo S."/>
            <person name="Pangilinan J."/>
            <person name="Riley R."/>
            <person name="LaButti K."/>
            <person name="Andreopoulos B."/>
            <person name="Lipzen A."/>
            <person name="Chen C."/>
            <person name="Yanf M."/>
            <person name="Daum C."/>
            <person name="Ng V."/>
            <person name="Clum A."/>
            <person name="Steindorff A."/>
            <person name="Ohm R."/>
            <person name="Martin F."/>
            <person name="Silar P."/>
            <person name="Natvig D."/>
            <person name="Lalanne C."/>
            <person name="Gautier V."/>
            <person name="Ament-velasquez S.L."/>
            <person name="Kruys A."/>
            <person name="Hutchinson M.I."/>
            <person name="Powell A.J."/>
            <person name="Barry K."/>
            <person name="Miller A.N."/>
            <person name="Grigoriev I.V."/>
            <person name="Debuchy R."/>
            <person name="Gladieux P."/>
            <person name="Thoren M.H."/>
            <person name="Johannesson H."/>
        </authorList>
    </citation>
    <scope>NUCLEOTIDE SEQUENCE</scope>
    <source>
        <strain evidence="3">SMH3187-1</strain>
    </source>
</reference>
<gene>
    <name evidence="3" type="ORF">B0T18DRAFT_387281</name>
</gene>
<evidence type="ECO:0000313" key="3">
    <source>
        <dbReference type="EMBL" id="KAK0751112.1"/>
    </source>
</evidence>
<evidence type="ECO:0000256" key="2">
    <source>
        <dbReference type="SAM" id="SignalP"/>
    </source>
</evidence>
<dbReference type="AlphaFoldDB" id="A0AA40KA74"/>
<feature type="region of interest" description="Disordered" evidence="1">
    <location>
        <begin position="185"/>
        <end position="223"/>
    </location>
</feature>
<protein>
    <submittedName>
        <fullName evidence="3">Uncharacterized protein</fullName>
    </submittedName>
</protein>
<keyword evidence="4" id="KW-1185">Reference proteome</keyword>
<name>A0AA40KA74_9PEZI</name>
<sequence length="223" mass="22866">MKFTTVIVSALATLVAAAPTEKAVEERSVSFDANVFSKFGAQNFAYIGQINNFDFQLLQQLALQQNFDILAFQGIFQQNAQFDVTNLLAFGQLHTITQLAQLGVLNGFDLGGLNLGGFGLGAGAFQLGVLQNGIGNFGLNTLIQGNQLNTIQQITSSLLPVGGTFGSGISGVSSGNAFSGAPSSGFTQVSSGGGAVAAPAAPSNPNSVTAEEQEAQEGASNLL</sequence>
<dbReference type="Proteomes" id="UP001172155">
    <property type="component" value="Unassembled WGS sequence"/>
</dbReference>